<dbReference type="EMBL" id="UINC01094946">
    <property type="protein sequence ID" value="SVC50617.1"/>
    <property type="molecule type" value="Genomic_DNA"/>
</dbReference>
<evidence type="ECO:0000259" key="1">
    <source>
        <dbReference type="Pfam" id="PF13453"/>
    </source>
</evidence>
<dbReference type="InterPro" id="IPR027392">
    <property type="entry name" value="TF_Znf"/>
</dbReference>
<dbReference type="AlphaFoldDB" id="A0A382MS73"/>
<reference evidence="2" key="1">
    <citation type="submission" date="2018-05" db="EMBL/GenBank/DDBJ databases">
        <authorList>
            <person name="Lanie J.A."/>
            <person name="Ng W.-L."/>
            <person name="Kazmierczak K.M."/>
            <person name="Andrzejewski T.M."/>
            <person name="Davidsen T.M."/>
            <person name="Wayne K.J."/>
            <person name="Tettelin H."/>
            <person name="Glass J.I."/>
            <person name="Rusch D."/>
            <person name="Podicherti R."/>
            <person name="Tsui H.-C.T."/>
            <person name="Winkler M.E."/>
        </authorList>
    </citation>
    <scope>NUCLEOTIDE SEQUENCE</scope>
</reference>
<name>A0A382MS73_9ZZZZ</name>
<proteinExistence type="predicted"/>
<protein>
    <recommendedName>
        <fullName evidence="1">Transcription factor zinc-finger domain-containing protein</fullName>
    </recommendedName>
</protein>
<feature type="domain" description="Transcription factor zinc-finger" evidence="1">
    <location>
        <begin position="2"/>
        <end position="40"/>
    </location>
</feature>
<gene>
    <name evidence="2" type="ORF">METZ01_LOCUS303471</name>
</gene>
<evidence type="ECO:0000313" key="2">
    <source>
        <dbReference type="EMBL" id="SVC50617.1"/>
    </source>
</evidence>
<organism evidence="2">
    <name type="scientific">marine metagenome</name>
    <dbReference type="NCBI Taxonomy" id="408172"/>
    <lineage>
        <taxon>unclassified sequences</taxon>
        <taxon>metagenomes</taxon>
        <taxon>ecological metagenomes</taxon>
    </lineage>
</organism>
<sequence length="149" mass="16975">MNCPRCLSALKVEHHFGIEVDHCLECNGRWLDHHELDALEAKTAPNEDTRRATIQYAKRQSELGCPICNKKMIAFNYRAYDLELDTCEEEHGFWVDAGEEGRIKDIMEERVKGLARASSAEDAWGDFLKGVGDKSMWDRVGDLFKGGKK</sequence>
<dbReference type="Pfam" id="PF13453">
    <property type="entry name" value="Zn_ribbon_TFIIB"/>
    <property type="match status" value="1"/>
</dbReference>
<accession>A0A382MS73</accession>